<evidence type="ECO:0000313" key="3">
    <source>
        <dbReference type="Proteomes" id="UP000477386"/>
    </source>
</evidence>
<sequence>MNRFLLYFLISIVLLIALELLSVYFIMPFPGSQLGLDADDPSQASLGRVELAYWLHTNIGWLRLVGLLFLFYPAFRLLVKPVRKWYRYVAGGLLLLYSVVLYMVNQEMMADQLFKQPIHKRVVPMSENKIPLDKLVIGFESVGQATAYPLQLIGYHHQVRDTVGSQPIMVTYCTVCRTGRVFSPLVRGQADEFRLVGMDHFNAMFEDKRTGTWWRQATGEAVVGPLRGQAILDLPARQMTLGEWAAEHPNTRVLQADPAFADEFERMKSYDRGLSKGKLTRRDSASWQPKSWIIGVEQAGFTTAYDWNELQKKRVLNDVVGGEPLVLTMAPDSASFGAWNRRVGTQVLTFRYANRQLMDEETHSVWTWRGHCTAGPLAGKRLAPMRRAYQEFWHSWRSFHLDTKRFNKP</sequence>
<evidence type="ECO:0000313" key="2">
    <source>
        <dbReference type="EMBL" id="NEU66819.1"/>
    </source>
</evidence>
<feature type="transmembrane region" description="Helical" evidence="1">
    <location>
        <begin position="5"/>
        <end position="27"/>
    </location>
</feature>
<keyword evidence="3" id="KW-1185">Reference proteome</keyword>
<comment type="caution">
    <text evidence="2">The sequence shown here is derived from an EMBL/GenBank/DDBJ whole genome shotgun (WGS) entry which is preliminary data.</text>
</comment>
<organism evidence="2 3">
    <name type="scientific">Spirosoma agri</name>
    <dbReference type="NCBI Taxonomy" id="1987381"/>
    <lineage>
        <taxon>Bacteria</taxon>
        <taxon>Pseudomonadati</taxon>
        <taxon>Bacteroidota</taxon>
        <taxon>Cytophagia</taxon>
        <taxon>Cytophagales</taxon>
        <taxon>Cytophagaceae</taxon>
        <taxon>Spirosoma</taxon>
    </lineage>
</organism>
<name>A0A6M0IEW9_9BACT</name>
<dbReference type="AlphaFoldDB" id="A0A6M0IEW9"/>
<dbReference type="Pfam" id="PF11376">
    <property type="entry name" value="DUF3179"/>
    <property type="match status" value="1"/>
</dbReference>
<dbReference type="InterPro" id="IPR021516">
    <property type="entry name" value="DUF3179"/>
</dbReference>
<keyword evidence="1" id="KW-1133">Transmembrane helix</keyword>
<evidence type="ECO:0000256" key="1">
    <source>
        <dbReference type="SAM" id="Phobius"/>
    </source>
</evidence>
<gene>
    <name evidence="2" type="ORF">GK091_07985</name>
</gene>
<proteinExistence type="predicted"/>
<accession>A0A6M0IEW9</accession>
<keyword evidence="1" id="KW-0472">Membrane</keyword>
<feature type="transmembrane region" description="Helical" evidence="1">
    <location>
        <begin position="51"/>
        <end position="73"/>
    </location>
</feature>
<dbReference type="Proteomes" id="UP000477386">
    <property type="component" value="Unassembled WGS sequence"/>
</dbReference>
<dbReference type="EMBL" id="JAAGNZ010000001">
    <property type="protein sequence ID" value="NEU66819.1"/>
    <property type="molecule type" value="Genomic_DNA"/>
</dbReference>
<dbReference type="RefSeq" id="WP_164036089.1">
    <property type="nucleotide sequence ID" value="NZ_JAAGNZ010000001.1"/>
</dbReference>
<feature type="transmembrane region" description="Helical" evidence="1">
    <location>
        <begin position="85"/>
        <end position="104"/>
    </location>
</feature>
<protein>
    <submittedName>
        <fullName evidence="2">DUF3179 domain-containing protein</fullName>
    </submittedName>
</protein>
<keyword evidence="1" id="KW-0812">Transmembrane</keyword>
<reference evidence="2 3" key="1">
    <citation type="submission" date="2020-02" db="EMBL/GenBank/DDBJ databases">
        <title>Draft genome sequence of two Spirosoma agri KCTC 52727 and Spirosoma terrae KCTC 52035.</title>
        <authorList>
            <person name="Rojas J."/>
            <person name="Ambika Manirajan B."/>
            <person name="Ratering S."/>
            <person name="Suarez C."/>
            <person name="Schnell S."/>
        </authorList>
    </citation>
    <scope>NUCLEOTIDE SEQUENCE [LARGE SCALE GENOMIC DNA]</scope>
    <source>
        <strain evidence="2 3">KCTC 52727</strain>
    </source>
</reference>